<reference evidence="3" key="1">
    <citation type="submission" date="2023-10" db="EMBL/GenBank/DDBJ databases">
        <title>Genome assembly of Pristionchus species.</title>
        <authorList>
            <person name="Yoshida K."/>
            <person name="Sommer R.J."/>
        </authorList>
    </citation>
    <scope>NUCLEOTIDE SEQUENCE</scope>
    <source>
        <strain evidence="3">RS0144</strain>
    </source>
</reference>
<gene>
    <name evidence="3" type="ORF">PENTCL1PPCAC_27175</name>
</gene>
<evidence type="ECO:0000313" key="3">
    <source>
        <dbReference type="EMBL" id="GMT05001.1"/>
    </source>
</evidence>
<organism evidence="3 4">
    <name type="scientific">Pristionchus entomophagus</name>
    <dbReference type="NCBI Taxonomy" id="358040"/>
    <lineage>
        <taxon>Eukaryota</taxon>
        <taxon>Metazoa</taxon>
        <taxon>Ecdysozoa</taxon>
        <taxon>Nematoda</taxon>
        <taxon>Chromadorea</taxon>
        <taxon>Rhabditida</taxon>
        <taxon>Rhabditina</taxon>
        <taxon>Diplogasteromorpha</taxon>
        <taxon>Diplogasteroidea</taxon>
        <taxon>Neodiplogasteridae</taxon>
        <taxon>Pristionchus</taxon>
    </lineage>
</organism>
<keyword evidence="2" id="KW-0732">Signal</keyword>
<evidence type="ECO:0000313" key="4">
    <source>
        <dbReference type="Proteomes" id="UP001432027"/>
    </source>
</evidence>
<feature type="region of interest" description="Disordered" evidence="1">
    <location>
        <begin position="38"/>
        <end position="117"/>
    </location>
</feature>
<feature type="compositionally biased region" description="Polar residues" evidence="1">
    <location>
        <begin position="87"/>
        <end position="101"/>
    </location>
</feature>
<keyword evidence="4" id="KW-1185">Reference proteome</keyword>
<feature type="compositionally biased region" description="Basic and acidic residues" evidence="1">
    <location>
        <begin position="70"/>
        <end position="86"/>
    </location>
</feature>
<comment type="caution">
    <text evidence="3">The sequence shown here is derived from an EMBL/GenBank/DDBJ whole genome shotgun (WGS) entry which is preliminary data.</text>
</comment>
<name>A0AAV5UEX3_9BILA</name>
<feature type="compositionally biased region" description="Low complexity" evidence="1">
    <location>
        <begin position="102"/>
        <end position="117"/>
    </location>
</feature>
<accession>A0AAV5UEX3</accession>
<feature type="non-terminal residue" evidence="3">
    <location>
        <position position="265"/>
    </location>
</feature>
<protein>
    <submittedName>
        <fullName evidence="3">Uncharacterized protein</fullName>
    </submittedName>
</protein>
<evidence type="ECO:0000256" key="1">
    <source>
        <dbReference type="SAM" id="MobiDB-lite"/>
    </source>
</evidence>
<feature type="signal peptide" evidence="2">
    <location>
        <begin position="1"/>
        <end position="15"/>
    </location>
</feature>
<evidence type="ECO:0000256" key="2">
    <source>
        <dbReference type="SAM" id="SignalP"/>
    </source>
</evidence>
<dbReference type="AlphaFoldDB" id="A0AAV5UEX3"/>
<sequence>MLLRLFICLGVPVIAIPHWSEQDETDRISSIMAAEKRQFDEEMKSQQQARYRNEYRSNYGGGELPDQEEYDRRYRGGGRERNRKTTTEAPSYGENNRNNNHSAEALSSSSVESSRPSDNWCYFCASPLSMLSSNSRKTVQQFLDIRRTSFSKEAVTRECLSPKNFTALQKQECKHRFCQTLVLMDHEEGASFVMRGCAEHFGAIHKELLEAREDNTCQRLHEKLDIRECICRERKSCYSGRERSSSSLQSALPTVILLAVYRLIV</sequence>
<feature type="chain" id="PRO_5043428268" evidence="2">
    <location>
        <begin position="16"/>
        <end position="265"/>
    </location>
</feature>
<dbReference type="EMBL" id="BTSX01000006">
    <property type="protein sequence ID" value="GMT05001.1"/>
    <property type="molecule type" value="Genomic_DNA"/>
</dbReference>
<proteinExistence type="predicted"/>
<dbReference type="Proteomes" id="UP001432027">
    <property type="component" value="Unassembled WGS sequence"/>
</dbReference>